<comment type="subcellular location">
    <subcellularLocation>
        <location evidence="1">Membrane</location>
        <topology evidence="1">Multi-pass membrane protein</topology>
    </subcellularLocation>
</comment>
<gene>
    <name evidence="7" type="ORF">SNR37_000166</name>
</gene>
<evidence type="ECO:0000256" key="1">
    <source>
        <dbReference type="ARBA" id="ARBA00004141"/>
    </source>
</evidence>
<dbReference type="Gene3D" id="1.20.1510.10">
    <property type="entry name" value="Cation efflux protein transmembrane domain"/>
    <property type="match status" value="1"/>
</dbReference>
<reference evidence="8" key="1">
    <citation type="submission" date="2023-07" db="EMBL/GenBank/DDBJ databases">
        <title>Draft genome sequence of Agarivorans aestuarii strain ZMCS4, a CAZymes producing bacteria isolated from the marine brown algae Clodostephus spongiosus.</title>
        <authorList>
            <person name="Lorente B."/>
            <person name="Cabral C."/>
            <person name="Frias J."/>
            <person name="Faria J."/>
            <person name="Toubarro D."/>
        </authorList>
    </citation>
    <scope>NUCLEOTIDE SEQUENCE [LARGE SCALE GENOMIC DNA]</scope>
    <source>
        <strain evidence="8">ZMCS4</strain>
    </source>
</reference>
<feature type="transmembrane region" description="Helical" evidence="5">
    <location>
        <begin position="155"/>
        <end position="171"/>
    </location>
</feature>
<protein>
    <submittedName>
        <fullName evidence="7">Cation transporter</fullName>
    </submittedName>
</protein>
<keyword evidence="4 5" id="KW-0472">Membrane</keyword>
<dbReference type="InterPro" id="IPR058533">
    <property type="entry name" value="Cation_efflux_TM"/>
</dbReference>
<sequence>MFRSAVSEKTLLSFSSFSSFLFALLGISLGLWAGSLVIVFDGAYSLVSLALTLVSLGSLALRKHPVFEEQPNKALMIEPAVVAFKGLAISAMCLFSFGSAVLAIVNGGRDVDTGLALVFGLINVVGCIATYLILTRASKQSLLLDAEAKQWLMDSVISGAVLLGFVVAMLLSKSAYAAFAVYADPAMVIIASAYFVWVPLKMTLRALNQLNSIRKLEFSY</sequence>
<feature type="transmembrane region" description="Helical" evidence="5">
    <location>
        <begin position="82"/>
        <end position="104"/>
    </location>
</feature>
<dbReference type="InterPro" id="IPR027469">
    <property type="entry name" value="Cation_efflux_TMD_sf"/>
</dbReference>
<feature type="transmembrane region" description="Helical" evidence="5">
    <location>
        <begin position="116"/>
        <end position="134"/>
    </location>
</feature>
<evidence type="ECO:0000313" key="8">
    <source>
        <dbReference type="Proteomes" id="UP001310248"/>
    </source>
</evidence>
<evidence type="ECO:0000256" key="5">
    <source>
        <dbReference type="SAM" id="Phobius"/>
    </source>
</evidence>
<feature type="transmembrane region" description="Helical" evidence="5">
    <location>
        <begin position="12"/>
        <end position="37"/>
    </location>
</feature>
<accession>A0ABU7G605</accession>
<evidence type="ECO:0000313" key="7">
    <source>
        <dbReference type="EMBL" id="MEE1674847.1"/>
    </source>
</evidence>
<keyword evidence="3 5" id="KW-1133">Transmembrane helix</keyword>
<dbReference type="SUPFAM" id="SSF161111">
    <property type="entry name" value="Cation efflux protein transmembrane domain-like"/>
    <property type="match status" value="1"/>
</dbReference>
<organism evidence="7 8">
    <name type="scientific">Agarivorans aestuarii</name>
    <dbReference type="NCBI Taxonomy" id="1563703"/>
    <lineage>
        <taxon>Bacteria</taxon>
        <taxon>Pseudomonadati</taxon>
        <taxon>Pseudomonadota</taxon>
        <taxon>Gammaproteobacteria</taxon>
        <taxon>Alteromonadales</taxon>
        <taxon>Alteromonadaceae</taxon>
        <taxon>Agarivorans</taxon>
    </lineage>
</organism>
<evidence type="ECO:0000256" key="4">
    <source>
        <dbReference type="ARBA" id="ARBA00023136"/>
    </source>
</evidence>
<dbReference type="EMBL" id="JAYDYW010000010">
    <property type="protein sequence ID" value="MEE1674847.1"/>
    <property type="molecule type" value="Genomic_DNA"/>
</dbReference>
<comment type="caution">
    <text evidence="7">The sequence shown here is derived from an EMBL/GenBank/DDBJ whole genome shotgun (WGS) entry which is preliminary data.</text>
</comment>
<dbReference type="RefSeq" id="WP_329775888.1">
    <property type="nucleotide sequence ID" value="NZ_JAYDYW010000010.1"/>
</dbReference>
<reference evidence="7 8" key="2">
    <citation type="submission" date="2023-12" db="EMBL/GenBank/DDBJ databases">
        <authorList>
            <consortium name="Cladostephus spongiosus"/>
            <person name="Lorente B."/>
            <person name="Cabral C."/>
            <person name="Frias J."/>
            <person name="Faria J."/>
            <person name="Toubarro D."/>
        </authorList>
    </citation>
    <scope>NUCLEOTIDE SEQUENCE [LARGE SCALE GENOMIC DNA]</scope>
    <source>
        <strain evidence="7 8">ZMCS4</strain>
    </source>
</reference>
<dbReference type="Pfam" id="PF01545">
    <property type="entry name" value="Cation_efflux"/>
    <property type="match status" value="1"/>
</dbReference>
<evidence type="ECO:0000259" key="6">
    <source>
        <dbReference type="Pfam" id="PF01545"/>
    </source>
</evidence>
<feature type="domain" description="Cation efflux protein transmembrane" evidence="6">
    <location>
        <begin position="15"/>
        <end position="207"/>
    </location>
</feature>
<proteinExistence type="predicted"/>
<feature type="transmembrane region" description="Helical" evidence="5">
    <location>
        <begin position="177"/>
        <end position="197"/>
    </location>
</feature>
<keyword evidence="8" id="KW-1185">Reference proteome</keyword>
<keyword evidence="2 5" id="KW-0812">Transmembrane</keyword>
<evidence type="ECO:0000256" key="3">
    <source>
        <dbReference type="ARBA" id="ARBA00022989"/>
    </source>
</evidence>
<dbReference type="Proteomes" id="UP001310248">
    <property type="component" value="Unassembled WGS sequence"/>
</dbReference>
<evidence type="ECO:0000256" key="2">
    <source>
        <dbReference type="ARBA" id="ARBA00022692"/>
    </source>
</evidence>
<feature type="transmembrane region" description="Helical" evidence="5">
    <location>
        <begin position="43"/>
        <end position="61"/>
    </location>
</feature>
<name>A0ABU7G605_9ALTE</name>